<organism evidence="1 2">
    <name type="scientific">Dacryopinax primogenitus (strain DJM 731)</name>
    <name type="common">Brown rot fungus</name>
    <dbReference type="NCBI Taxonomy" id="1858805"/>
    <lineage>
        <taxon>Eukaryota</taxon>
        <taxon>Fungi</taxon>
        <taxon>Dikarya</taxon>
        <taxon>Basidiomycota</taxon>
        <taxon>Agaricomycotina</taxon>
        <taxon>Dacrymycetes</taxon>
        <taxon>Dacrymycetales</taxon>
        <taxon>Dacrymycetaceae</taxon>
        <taxon>Dacryopinax</taxon>
    </lineage>
</organism>
<dbReference type="HOGENOM" id="CLU_2440809_0_0_1"/>
<evidence type="ECO:0000313" key="2">
    <source>
        <dbReference type="Proteomes" id="UP000030653"/>
    </source>
</evidence>
<keyword evidence="2" id="KW-1185">Reference proteome</keyword>
<dbReference type="GeneID" id="63684063"/>
<accession>M5FQX0</accession>
<sequence length="90" mass="9808">MSPIPTHVSEMWEYLKLPGGTGSRMMQVMGISSDGYVYAYNIDLENGDSGDDNAGEQRDVERGIGNGGSVLSYDDWNIRGYLAPKACTLL</sequence>
<dbReference type="STRING" id="1858805.M5FQX0"/>
<dbReference type="Proteomes" id="UP000030653">
    <property type="component" value="Unassembled WGS sequence"/>
</dbReference>
<name>M5FQX0_DACPD</name>
<dbReference type="OrthoDB" id="1667587at2759"/>
<dbReference type="RefSeq" id="XP_040626298.1">
    <property type="nucleotide sequence ID" value="XM_040769001.1"/>
</dbReference>
<proteinExistence type="predicted"/>
<gene>
    <name evidence="1" type="ORF">DACRYDRAFT_110123</name>
</gene>
<protein>
    <submittedName>
        <fullName evidence="1">Uncharacterized protein</fullName>
    </submittedName>
</protein>
<evidence type="ECO:0000313" key="1">
    <source>
        <dbReference type="EMBL" id="EJT99400.1"/>
    </source>
</evidence>
<dbReference type="AlphaFoldDB" id="M5FQX0"/>
<dbReference type="EMBL" id="JH795870">
    <property type="protein sequence ID" value="EJT99400.1"/>
    <property type="molecule type" value="Genomic_DNA"/>
</dbReference>
<reference evidence="1 2" key="1">
    <citation type="journal article" date="2012" name="Science">
        <title>The Paleozoic origin of enzymatic lignin decomposition reconstructed from 31 fungal genomes.</title>
        <authorList>
            <person name="Floudas D."/>
            <person name="Binder M."/>
            <person name="Riley R."/>
            <person name="Barry K."/>
            <person name="Blanchette R.A."/>
            <person name="Henrissat B."/>
            <person name="Martinez A.T."/>
            <person name="Otillar R."/>
            <person name="Spatafora J.W."/>
            <person name="Yadav J.S."/>
            <person name="Aerts A."/>
            <person name="Benoit I."/>
            <person name="Boyd A."/>
            <person name="Carlson A."/>
            <person name="Copeland A."/>
            <person name="Coutinho P.M."/>
            <person name="de Vries R.P."/>
            <person name="Ferreira P."/>
            <person name="Findley K."/>
            <person name="Foster B."/>
            <person name="Gaskell J."/>
            <person name="Glotzer D."/>
            <person name="Gorecki P."/>
            <person name="Heitman J."/>
            <person name="Hesse C."/>
            <person name="Hori C."/>
            <person name="Igarashi K."/>
            <person name="Jurgens J.A."/>
            <person name="Kallen N."/>
            <person name="Kersten P."/>
            <person name="Kohler A."/>
            <person name="Kuees U."/>
            <person name="Kumar T.K.A."/>
            <person name="Kuo A."/>
            <person name="LaButti K."/>
            <person name="Larrondo L.F."/>
            <person name="Lindquist E."/>
            <person name="Ling A."/>
            <person name="Lombard V."/>
            <person name="Lucas S."/>
            <person name="Lundell T."/>
            <person name="Martin R."/>
            <person name="McLaughlin D.J."/>
            <person name="Morgenstern I."/>
            <person name="Morin E."/>
            <person name="Murat C."/>
            <person name="Nagy L.G."/>
            <person name="Nolan M."/>
            <person name="Ohm R.A."/>
            <person name="Patyshakuliyeva A."/>
            <person name="Rokas A."/>
            <person name="Ruiz-Duenas F.J."/>
            <person name="Sabat G."/>
            <person name="Salamov A."/>
            <person name="Samejima M."/>
            <person name="Schmutz J."/>
            <person name="Slot J.C."/>
            <person name="St John F."/>
            <person name="Stenlid J."/>
            <person name="Sun H."/>
            <person name="Sun S."/>
            <person name="Syed K."/>
            <person name="Tsang A."/>
            <person name="Wiebenga A."/>
            <person name="Young D."/>
            <person name="Pisabarro A."/>
            <person name="Eastwood D.C."/>
            <person name="Martin F."/>
            <person name="Cullen D."/>
            <person name="Grigoriev I.V."/>
            <person name="Hibbett D.S."/>
        </authorList>
    </citation>
    <scope>NUCLEOTIDE SEQUENCE [LARGE SCALE GENOMIC DNA]</scope>
    <source>
        <strain evidence="1 2">DJM-731 SS1</strain>
    </source>
</reference>